<evidence type="ECO:0000313" key="2">
    <source>
        <dbReference type="EMBL" id="ACY97592.1"/>
    </source>
</evidence>
<accession>D1ADY2</accession>
<evidence type="ECO:0000313" key="3">
    <source>
        <dbReference type="Proteomes" id="UP000001918"/>
    </source>
</evidence>
<dbReference type="HOGENOM" id="CLU_2774570_0_0_11"/>
<protein>
    <submittedName>
        <fullName evidence="2">Uncharacterized protein</fullName>
    </submittedName>
</protein>
<dbReference type="RefSeq" id="WP_012852376.1">
    <property type="nucleotide sequence ID" value="NC_013510.1"/>
</dbReference>
<dbReference type="Proteomes" id="UP000001918">
    <property type="component" value="Chromosome"/>
</dbReference>
<sequence length="69" mass="7166">MSRQITTGLSPPSAESLERRIAALEAAVAALTETVTLLVRGRAHALDQDARGEGDLFPPAAGPDLRSGI</sequence>
<dbReference type="AlphaFoldDB" id="D1ADY2"/>
<organism evidence="2 3">
    <name type="scientific">Thermomonospora curvata (strain ATCC 19995 / DSM 43183 / JCM 3096 / KCTC 9072 / NBRC 15933 / NCIMB 10081 / Henssen B9)</name>
    <dbReference type="NCBI Taxonomy" id="471852"/>
    <lineage>
        <taxon>Bacteria</taxon>
        <taxon>Bacillati</taxon>
        <taxon>Actinomycetota</taxon>
        <taxon>Actinomycetes</taxon>
        <taxon>Streptosporangiales</taxon>
        <taxon>Thermomonosporaceae</taxon>
        <taxon>Thermomonospora</taxon>
    </lineage>
</organism>
<proteinExistence type="predicted"/>
<reference evidence="2 3" key="1">
    <citation type="journal article" date="2011" name="Stand. Genomic Sci.">
        <title>Complete genome sequence of Thermomonospora curvata type strain (B9).</title>
        <authorList>
            <person name="Chertkov O."/>
            <person name="Sikorski J."/>
            <person name="Nolan M."/>
            <person name="Lapidus A."/>
            <person name="Lucas S."/>
            <person name="Del Rio T.G."/>
            <person name="Tice H."/>
            <person name="Cheng J.F."/>
            <person name="Goodwin L."/>
            <person name="Pitluck S."/>
            <person name="Liolios K."/>
            <person name="Ivanova N."/>
            <person name="Mavromatis K."/>
            <person name="Mikhailova N."/>
            <person name="Ovchinnikova G."/>
            <person name="Pati A."/>
            <person name="Chen A."/>
            <person name="Palaniappan K."/>
            <person name="Djao O.D."/>
            <person name="Land M."/>
            <person name="Hauser L."/>
            <person name="Chang Y.J."/>
            <person name="Jeffries C.D."/>
            <person name="Brettin T."/>
            <person name="Han C."/>
            <person name="Detter J.C."/>
            <person name="Rohde M."/>
            <person name="Goker M."/>
            <person name="Woyke T."/>
            <person name="Bristow J."/>
            <person name="Eisen J.A."/>
            <person name="Markowitz V."/>
            <person name="Hugenholtz P."/>
            <person name="Klenk H.P."/>
            <person name="Kyrpides N.C."/>
        </authorList>
    </citation>
    <scope>NUCLEOTIDE SEQUENCE [LARGE SCALE GENOMIC DNA]</scope>
    <source>
        <strain evidence="3">ATCC 19995 / DSM 43183 / JCM 3096 / KCTC 9072 / NBRC 15933 / NCIMB 10081 / Henssen B9</strain>
    </source>
</reference>
<dbReference type="KEGG" id="tcu:Tcur_2025"/>
<gene>
    <name evidence="2" type="ordered locus">Tcur_2025</name>
</gene>
<dbReference type="STRING" id="471852.Tcur_2025"/>
<feature type="region of interest" description="Disordered" evidence="1">
    <location>
        <begin position="48"/>
        <end position="69"/>
    </location>
</feature>
<name>D1ADY2_THECD</name>
<evidence type="ECO:0000256" key="1">
    <source>
        <dbReference type="SAM" id="MobiDB-lite"/>
    </source>
</evidence>
<dbReference type="EMBL" id="CP001738">
    <property type="protein sequence ID" value="ACY97592.1"/>
    <property type="molecule type" value="Genomic_DNA"/>
</dbReference>
<keyword evidence="3" id="KW-1185">Reference proteome</keyword>